<comment type="caution">
    <text evidence="1">The sequence shown here is derived from an EMBL/GenBank/DDBJ whole genome shotgun (WGS) entry which is preliminary data.</text>
</comment>
<name>K1X396_9BACT</name>
<organism evidence="1">
    <name type="scientific">uncultured bacterium</name>
    <name type="common">gcode 4</name>
    <dbReference type="NCBI Taxonomy" id="1234023"/>
    <lineage>
        <taxon>Bacteria</taxon>
        <taxon>environmental samples</taxon>
    </lineage>
</organism>
<dbReference type="EMBL" id="AMFJ01036219">
    <property type="protein sequence ID" value="EKD24535.1"/>
    <property type="molecule type" value="Genomic_DNA"/>
</dbReference>
<accession>K1X396</accession>
<dbReference type="AlphaFoldDB" id="K1X396"/>
<sequence>MLILENIIVAILKAPHSHILPNVCTVREEALIKNINDSRSDKNFRIEKTVDGDTILKWESIIGHTVAFPITTTAFFFSRIKIYNEEKKSLKESMSLSYYFSHNPSCESIMGTEIEKIKNLFLSYSPGAEIYFK</sequence>
<reference evidence="1" key="1">
    <citation type="journal article" date="2012" name="Science">
        <title>Fermentation, hydrogen, and sulfur metabolism in multiple uncultivated bacterial phyla.</title>
        <authorList>
            <person name="Wrighton K.C."/>
            <person name="Thomas B.C."/>
            <person name="Sharon I."/>
            <person name="Miller C.S."/>
            <person name="Castelle C.J."/>
            <person name="VerBerkmoes N.C."/>
            <person name="Wilkins M.J."/>
            <person name="Hettich R.L."/>
            <person name="Lipton M.S."/>
            <person name="Williams K.H."/>
            <person name="Long P.E."/>
            <person name="Banfield J.F."/>
        </authorList>
    </citation>
    <scope>NUCLEOTIDE SEQUENCE [LARGE SCALE GENOMIC DNA]</scope>
</reference>
<proteinExistence type="predicted"/>
<gene>
    <name evidence="1" type="ORF">ACD_80C00212G0008</name>
</gene>
<protein>
    <submittedName>
        <fullName evidence="1">Uncharacterized protein</fullName>
    </submittedName>
</protein>
<evidence type="ECO:0000313" key="1">
    <source>
        <dbReference type="EMBL" id="EKD24535.1"/>
    </source>
</evidence>